<proteinExistence type="predicted"/>
<evidence type="ECO:0000313" key="2">
    <source>
        <dbReference type="Proteomes" id="UP000704712"/>
    </source>
</evidence>
<dbReference type="AlphaFoldDB" id="A0A8S9TRX7"/>
<gene>
    <name evidence="1" type="ORF">GN958_ATG19495</name>
</gene>
<dbReference type="EMBL" id="JAACNO010002742">
    <property type="protein sequence ID" value="KAF4131240.1"/>
    <property type="molecule type" value="Genomic_DNA"/>
</dbReference>
<reference evidence="1" key="1">
    <citation type="submission" date="2020-03" db="EMBL/GenBank/DDBJ databases">
        <title>Hybrid Assembly of Korean Phytophthora infestans isolates.</title>
        <authorList>
            <person name="Prokchorchik M."/>
            <person name="Lee Y."/>
            <person name="Seo J."/>
            <person name="Cho J.-H."/>
            <person name="Park Y.-E."/>
            <person name="Jang D.-C."/>
            <person name="Im J.-S."/>
            <person name="Choi J.-G."/>
            <person name="Park H.-J."/>
            <person name="Lee G.-B."/>
            <person name="Lee Y.-G."/>
            <person name="Hong S.-Y."/>
            <person name="Cho K."/>
            <person name="Sohn K.H."/>
        </authorList>
    </citation>
    <scope>NUCLEOTIDE SEQUENCE</scope>
    <source>
        <strain evidence="1">KR_2_A2</strain>
    </source>
</reference>
<dbReference type="Proteomes" id="UP000704712">
    <property type="component" value="Unassembled WGS sequence"/>
</dbReference>
<evidence type="ECO:0000313" key="1">
    <source>
        <dbReference type="EMBL" id="KAF4131240.1"/>
    </source>
</evidence>
<feature type="non-terminal residue" evidence="1">
    <location>
        <position position="1"/>
    </location>
</feature>
<comment type="caution">
    <text evidence="1">The sequence shown here is derived from an EMBL/GenBank/DDBJ whole genome shotgun (WGS) entry which is preliminary data.</text>
</comment>
<protein>
    <submittedName>
        <fullName evidence="1">Uncharacterized protein</fullName>
    </submittedName>
</protein>
<organism evidence="1 2">
    <name type="scientific">Phytophthora infestans</name>
    <name type="common">Potato late blight agent</name>
    <name type="synonym">Botrytis infestans</name>
    <dbReference type="NCBI Taxonomy" id="4787"/>
    <lineage>
        <taxon>Eukaryota</taxon>
        <taxon>Sar</taxon>
        <taxon>Stramenopiles</taxon>
        <taxon>Oomycota</taxon>
        <taxon>Peronosporomycetes</taxon>
        <taxon>Peronosporales</taxon>
        <taxon>Peronosporaceae</taxon>
        <taxon>Phytophthora</taxon>
    </lineage>
</organism>
<accession>A0A8S9TRX7</accession>
<sequence length="271" mass="31544">KVEPKFRSTADVDDFVAALPVKEMRDIDKNLSLRGEKYLHDYLWITRWLRTCMELSEITRWDICARIQFLNDFILRYRFKQDQSTQQLIVMRADSAADKTTIEGHRRQGLRMEKRHNMIVWLVHAMNLIDQFADLLKYEPRWRSCDCKRCTYYRSPAWLKEKPKDLTPKTLTSKRFPFRLYPNRLTVIVRNLANSVPFTAFTGARSGLSDSIYGPSSYNDETAASITTMHLLTRYFTADSHCIHWVVFVVLAGEANGADSVVRAVNACMSN</sequence>
<name>A0A8S9TRX7_PHYIN</name>